<evidence type="ECO:0000259" key="2">
    <source>
        <dbReference type="Pfam" id="PF24755"/>
    </source>
</evidence>
<feature type="domain" description="SpoVR protein-like N-terminal" evidence="1">
    <location>
        <begin position="181"/>
        <end position="352"/>
    </location>
</feature>
<dbReference type="InterPro" id="IPR007390">
    <property type="entry name" value="Spore_V_R"/>
</dbReference>
<dbReference type="EMBL" id="JAHLFQ010000083">
    <property type="protein sequence ID" value="MBU3803907.1"/>
    <property type="molecule type" value="Genomic_DNA"/>
</dbReference>
<feature type="domain" description="SpoVR-like C-terminal" evidence="2">
    <location>
        <begin position="358"/>
        <end position="404"/>
    </location>
</feature>
<dbReference type="Pfam" id="PF04293">
    <property type="entry name" value="SpoVR"/>
    <property type="match status" value="2"/>
</dbReference>
<feature type="domain" description="SpoVR protein-like N-terminal" evidence="1">
    <location>
        <begin position="3"/>
        <end position="172"/>
    </location>
</feature>
<reference evidence="3" key="2">
    <citation type="submission" date="2021-04" db="EMBL/GenBank/DDBJ databases">
        <authorList>
            <person name="Gilroy R."/>
        </authorList>
    </citation>
    <scope>NUCLEOTIDE SEQUENCE</scope>
    <source>
        <strain evidence="3">B5-657</strain>
    </source>
</reference>
<proteinExistence type="predicted"/>
<dbReference type="Proteomes" id="UP000824229">
    <property type="component" value="Unassembled WGS sequence"/>
</dbReference>
<dbReference type="PANTHER" id="PTHR30029">
    <property type="entry name" value="STAGE V SPORULATION PROTEIN R"/>
    <property type="match status" value="1"/>
</dbReference>
<dbReference type="PANTHER" id="PTHR30029:SF2">
    <property type="entry name" value="STAGE V SPORULATION PROTEIN R"/>
    <property type="match status" value="1"/>
</dbReference>
<protein>
    <submittedName>
        <fullName evidence="3">SpoVR family protein</fullName>
    </submittedName>
</protein>
<gene>
    <name evidence="3" type="ORF">H9872_04025</name>
</gene>
<name>A0A9E2KCB6_9FIRM</name>
<evidence type="ECO:0000259" key="1">
    <source>
        <dbReference type="Pfam" id="PF04293"/>
    </source>
</evidence>
<evidence type="ECO:0000313" key="3">
    <source>
        <dbReference type="EMBL" id="MBU3803907.1"/>
    </source>
</evidence>
<sequence length="426" mass="50152">MNYTLKELMIYNEKIEEIAREMGLDYYPQEFEIISFEDMLCYEAYVGMPSHYSHWSYGKSYDKLKTAYKYNLTGLPYEMVINSNPCIAYLMKDNTLLLQILTVAHVYGHNDFFKNNRMFKEYTNAKLTVEKFKNHADRIRSYIHDPSIGYEAVERIIDAAHSIRYQCHSFRKTPFIEGEKIEYPYTNLLEFLSQFGQLEEWQKDILHIVMEESRYFYPQVETKIINEGWATFCHYTILNQLNLPEGMAIEFYKVHNGVVCQSPGNLNPYHLGFKIWQSLYEKYEGDFSQLLRIREQERDASFIRKYLTLDICLESNLCQFQEEERYYMISEVADSEGYKQIRNSLANEVGMGGVPIVQVKEMLQSENTLILEHVDDGRELNLAYATETLKYIQTLWGGRVILLTTLANIPRRICCSISKKVSIENV</sequence>
<reference evidence="3" key="1">
    <citation type="journal article" date="2021" name="PeerJ">
        <title>Extensive microbial diversity within the chicken gut microbiome revealed by metagenomics and culture.</title>
        <authorList>
            <person name="Gilroy R."/>
            <person name="Ravi A."/>
            <person name="Getino M."/>
            <person name="Pursley I."/>
            <person name="Horton D.L."/>
            <person name="Alikhan N.F."/>
            <person name="Baker D."/>
            <person name="Gharbi K."/>
            <person name="Hall N."/>
            <person name="Watson M."/>
            <person name="Adriaenssens E.M."/>
            <person name="Foster-Nyarko E."/>
            <person name="Jarju S."/>
            <person name="Secka A."/>
            <person name="Antonio M."/>
            <person name="Oren A."/>
            <person name="Chaudhuri R.R."/>
            <person name="La Ragione R."/>
            <person name="Hildebrand F."/>
            <person name="Pallen M.J."/>
        </authorList>
    </citation>
    <scope>NUCLEOTIDE SEQUENCE</scope>
    <source>
        <strain evidence="3">B5-657</strain>
    </source>
</reference>
<evidence type="ECO:0000313" key="4">
    <source>
        <dbReference type="Proteomes" id="UP000824229"/>
    </source>
</evidence>
<dbReference type="Pfam" id="PF24755">
    <property type="entry name" value="SpoVR_C"/>
    <property type="match status" value="1"/>
</dbReference>
<organism evidence="3 4">
    <name type="scientific">Candidatus Cellulosilyticum pullistercoris</name>
    <dbReference type="NCBI Taxonomy" id="2838521"/>
    <lineage>
        <taxon>Bacteria</taxon>
        <taxon>Bacillati</taxon>
        <taxon>Bacillota</taxon>
        <taxon>Clostridia</taxon>
        <taxon>Lachnospirales</taxon>
        <taxon>Cellulosilyticaceae</taxon>
        <taxon>Cellulosilyticum</taxon>
    </lineage>
</organism>
<comment type="caution">
    <text evidence="3">The sequence shown here is derived from an EMBL/GenBank/DDBJ whole genome shotgun (WGS) entry which is preliminary data.</text>
</comment>
<dbReference type="InterPro" id="IPR057008">
    <property type="entry name" value="SpoVR-like_C"/>
</dbReference>
<accession>A0A9E2KCB6</accession>
<dbReference type="InterPro" id="IPR056174">
    <property type="entry name" value="SpoVR_N"/>
</dbReference>
<dbReference type="AlphaFoldDB" id="A0A9E2KCB6"/>